<reference evidence="3 4" key="1">
    <citation type="submission" date="2016-10" db="EMBL/GenBank/DDBJ databases">
        <authorList>
            <person name="de Groot N.N."/>
        </authorList>
    </citation>
    <scope>NUCLEOTIDE SEQUENCE [LARGE SCALE GENOMIC DNA]</scope>
    <source>
        <strain evidence="3 4">CPCC 202808</strain>
    </source>
</reference>
<dbReference type="Proteomes" id="UP000199052">
    <property type="component" value="Unassembled WGS sequence"/>
</dbReference>
<accession>A0A1I2XDT1</accession>
<evidence type="ECO:0000313" key="4">
    <source>
        <dbReference type="Proteomes" id="UP000199052"/>
    </source>
</evidence>
<feature type="transmembrane region" description="Helical" evidence="1">
    <location>
        <begin position="72"/>
        <end position="95"/>
    </location>
</feature>
<evidence type="ECO:0000313" key="3">
    <source>
        <dbReference type="EMBL" id="SFH11625.1"/>
    </source>
</evidence>
<proteinExistence type="predicted"/>
<keyword evidence="2" id="KW-0645">Protease</keyword>
<organism evidence="3 4">
    <name type="scientific">Actinopolymorpha cephalotaxi</name>
    <dbReference type="NCBI Taxonomy" id="504797"/>
    <lineage>
        <taxon>Bacteria</taxon>
        <taxon>Bacillati</taxon>
        <taxon>Actinomycetota</taxon>
        <taxon>Actinomycetes</taxon>
        <taxon>Propionibacteriales</taxon>
        <taxon>Actinopolymorphaceae</taxon>
        <taxon>Actinopolymorpha</taxon>
    </lineage>
</organism>
<evidence type="ECO:0000313" key="5">
    <source>
        <dbReference type="Proteomes" id="UP000533017"/>
    </source>
</evidence>
<keyword evidence="1" id="KW-1133">Transmembrane helix</keyword>
<dbReference type="GO" id="GO:0008233">
    <property type="term" value="F:peptidase activity"/>
    <property type="evidence" value="ECO:0007669"/>
    <property type="project" value="UniProtKB-KW"/>
</dbReference>
<keyword evidence="1" id="KW-0812">Transmembrane</keyword>
<dbReference type="RefSeq" id="WP_092885754.1">
    <property type="nucleotide sequence ID" value="NZ_FOOI01000012.1"/>
</dbReference>
<name>A0A1I2XDT1_9ACTN</name>
<dbReference type="AlphaFoldDB" id="A0A1I2XDT1"/>
<sequence length="118" mass="12275">MSEQVHASVSGPGESGRNGFGLASLTLGIIGLSIAWIPLWGFLAVVLGAAGLVLALLGFVRLRRGRANNASVAIAGGTSSLMAVLVALFAFKIMLVGFEFRQSYLENAGLVDPLCEKK</sequence>
<feature type="transmembrane region" description="Helical" evidence="1">
    <location>
        <begin position="43"/>
        <end position="60"/>
    </location>
</feature>
<dbReference type="EMBL" id="JACBZA010000001">
    <property type="protein sequence ID" value="NYH86205.1"/>
    <property type="molecule type" value="Genomic_DNA"/>
</dbReference>
<protein>
    <submittedName>
        <fullName evidence="2">Membrane associated rhomboid family serine protease</fullName>
    </submittedName>
</protein>
<dbReference type="GO" id="GO:0006508">
    <property type="term" value="P:proteolysis"/>
    <property type="evidence" value="ECO:0007669"/>
    <property type="project" value="UniProtKB-KW"/>
</dbReference>
<keyword evidence="1" id="KW-0472">Membrane</keyword>
<reference evidence="2 5" key="2">
    <citation type="submission" date="2020-07" db="EMBL/GenBank/DDBJ databases">
        <title>Sequencing the genomes of 1000 actinobacteria strains.</title>
        <authorList>
            <person name="Klenk H.-P."/>
        </authorList>
    </citation>
    <scope>NUCLEOTIDE SEQUENCE [LARGE SCALE GENOMIC DNA]</scope>
    <source>
        <strain evidence="2 5">DSM 45117</strain>
    </source>
</reference>
<gene>
    <name evidence="2" type="ORF">FHR37_005056</name>
    <name evidence="3" type="ORF">SAMN05421678_112140</name>
</gene>
<keyword evidence="5" id="KW-1185">Reference proteome</keyword>
<evidence type="ECO:0000313" key="2">
    <source>
        <dbReference type="EMBL" id="NYH86205.1"/>
    </source>
</evidence>
<keyword evidence="2" id="KW-0378">Hydrolase</keyword>
<feature type="transmembrane region" description="Helical" evidence="1">
    <location>
        <begin position="20"/>
        <end position="37"/>
    </location>
</feature>
<dbReference type="Proteomes" id="UP000533017">
    <property type="component" value="Unassembled WGS sequence"/>
</dbReference>
<dbReference type="STRING" id="504797.SAMN05421678_112140"/>
<evidence type="ECO:0000256" key="1">
    <source>
        <dbReference type="SAM" id="Phobius"/>
    </source>
</evidence>
<dbReference type="EMBL" id="FOOI01000012">
    <property type="protein sequence ID" value="SFH11625.1"/>
    <property type="molecule type" value="Genomic_DNA"/>
</dbReference>